<dbReference type="EMBL" id="CAJVPZ010000157">
    <property type="protein sequence ID" value="CAG8455379.1"/>
    <property type="molecule type" value="Genomic_DNA"/>
</dbReference>
<dbReference type="Proteomes" id="UP000789396">
    <property type="component" value="Unassembled WGS sequence"/>
</dbReference>
<organism evidence="1 2">
    <name type="scientific">Racocetra fulgida</name>
    <dbReference type="NCBI Taxonomy" id="60492"/>
    <lineage>
        <taxon>Eukaryota</taxon>
        <taxon>Fungi</taxon>
        <taxon>Fungi incertae sedis</taxon>
        <taxon>Mucoromycota</taxon>
        <taxon>Glomeromycotina</taxon>
        <taxon>Glomeromycetes</taxon>
        <taxon>Diversisporales</taxon>
        <taxon>Gigasporaceae</taxon>
        <taxon>Racocetra</taxon>
    </lineage>
</organism>
<reference evidence="1" key="1">
    <citation type="submission" date="2021-06" db="EMBL/GenBank/DDBJ databases">
        <authorList>
            <person name="Kallberg Y."/>
            <person name="Tangrot J."/>
            <person name="Rosling A."/>
        </authorList>
    </citation>
    <scope>NUCLEOTIDE SEQUENCE</scope>
    <source>
        <strain evidence="1">IN212</strain>
    </source>
</reference>
<evidence type="ECO:0000313" key="1">
    <source>
        <dbReference type="EMBL" id="CAG8455379.1"/>
    </source>
</evidence>
<comment type="caution">
    <text evidence="1">The sequence shown here is derived from an EMBL/GenBank/DDBJ whole genome shotgun (WGS) entry which is preliminary data.</text>
</comment>
<name>A0A9N8YZ22_9GLOM</name>
<sequence>MQTSFNELVELESGAEELFIVADKFSQEAIKEPNLPVSYLYLSKQGSDF</sequence>
<keyword evidence="2" id="KW-1185">Reference proteome</keyword>
<proteinExistence type="predicted"/>
<accession>A0A9N8YZ22</accession>
<dbReference type="OrthoDB" id="10295720at2759"/>
<dbReference type="AlphaFoldDB" id="A0A9N8YZ22"/>
<gene>
    <name evidence="1" type="ORF">RFULGI_LOCUS435</name>
</gene>
<protein>
    <submittedName>
        <fullName evidence="1">10805_t:CDS:1</fullName>
    </submittedName>
</protein>
<evidence type="ECO:0000313" key="2">
    <source>
        <dbReference type="Proteomes" id="UP000789396"/>
    </source>
</evidence>